<accession>A0A1Y2G834</accession>
<dbReference type="GO" id="GO:0003746">
    <property type="term" value="F:translation elongation factor activity"/>
    <property type="evidence" value="ECO:0007669"/>
    <property type="project" value="TreeGrafter"/>
</dbReference>
<dbReference type="Proteomes" id="UP000193648">
    <property type="component" value="Unassembled WGS sequence"/>
</dbReference>
<dbReference type="InterPro" id="IPR027417">
    <property type="entry name" value="P-loop_NTPase"/>
</dbReference>
<dbReference type="GO" id="GO:0003924">
    <property type="term" value="F:GTPase activity"/>
    <property type="evidence" value="ECO:0007669"/>
    <property type="project" value="InterPro"/>
</dbReference>
<evidence type="ECO:0000313" key="5">
    <source>
        <dbReference type="EMBL" id="ORZ02052.1"/>
    </source>
</evidence>
<evidence type="ECO:0000256" key="1">
    <source>
        <dbReference type="ARBA" id="ARBA00017891"/>
    </source>
</evidence>
<dbReference type="SUPFAM" id="SSF52540">
    <property type="entry name" value="P-loop containing nucleoside triphosphate hydrolases"/>
    <property type="match status" value="1"/>
</dbReference>
<dbReference type="GeneID" id="33568763"/>
<dbReference type="OrthoDB" id="364892at2759"/>
<dbReference type="EMBL" id="MCFF01000061">
    <property type="protein sequence ID" value="ORZ02052.1"/>
    <property type="molecule type" value="Genomic_DNA"/>
</dbReference>
<comment type="function">
    <text evidence="3">Catalyzes the GTP-dependent ribosomal translocation step during translation elongation. During this step, the ribosome changes from the pre-translocational (PRE) to the post-translocational (POST) state as the newly formed A-site-bound peptidyl-tRNA and P-site-bound deacylated tRNA move to the P and E sites, respectively. Catalyzes the coordinated movement of the two tRNA molecules, the mRNA and conformational changes in the ribosome.</text>
</comment>
<dbReference type="GO" id="GO:1990904">
    <property type="term" value="C:ribonucleoprotein complex"/>
    <property type="evidence" value="ECO:0007669"/>
    <property type="project" value="TreeGrafter"/>
</dbReference>
<dbReference type="GO" id="GO:0043022">
    <property type="term" value="F:ribosome binding"/>
    <property type="evidence" value="ECO:0007669"/>
    <property type="project" value="TreeGrafter"/>
</dbReference>
<dbReference type="InParanoid" id="A0A1Y2G834"/>
<dbReference type="InterPro" id="IPR000795">
    <property type="entry name" value="T_Tr_GTP-bd_dom"/>
</dbReference>
<sequence length="171" mass="18314">MDRCTKLRTSITCPLLLTSATKSSLLPAPLSLRLVYFVSSAHASEMGFTGTRQDEQKRAIVIESIAVSLLFEMNEDGLPDIKQTSNGIGFLINPTDASGQADFSSKAIAALHVMGSAVVVVNCVRSVCILDTNGSNLMTNRTKGIAYLRGAERTSEIAQPNPSEIQRLVGL</sequence>
<gene>
    <name evidence="5" type="ORF">BCR41DRAFT_375137</name>
</gene>
<comment type="caution">
    <text evidence="5">The sequence shown here is derived from an EMBL/GenBank/DDBJ whole genome shotgun (WGS) entry which is preliminary data.</text>
</comment>
<keyword evidence="6" id="KW-1185">Reference proteome</keyword>
<dbReference type="Gene3D" id="3.40.50.300">
    <property type="entry name" value="P-loop containing nucleotide triphosphate hydrolases"/>
    <property type="match status" value="1"/>
</dbReference>
<dbReference type="GO" id="GO:0005525">
    <property type="term" value="F:GTP binding"/>
    <property type="evidence" value="ECO:0007669"/>
    <property type="project" value="InterPro"/>
</dbReference>
<feature type="domain" description="Tr-type G" evidence="4">
    <location>
        <begin position="48"/>
        <end position="128"/>
    </location>
</feature>
<proteinExistence type="predicted"/>
<dbReference type="RefSeq" id="XP_021876280.1">
    <property type="nucleotide sequence ID" value="XM_022026920.1"/>
</dbReference>
<dbReference type="STRING" id="64571.A0A1Y2G834"/>
<evidence type="ECO:0000313" key="6">
    <source>
        <dbReference type="Proteomes" id="UP000193648"/>
    </source>
</evidence>
<keyword evidence="2" id="KW-0963">Cytoplasm</keyword>
<protein>
    <recommendedName>
        <fullName evidence="1">Elongation factor 2</fullName>
    </recommendedName>
</protein>
<dbReference type="AlphaFoldDB" id="A0A1Y2G834"/>
<dbReference type="Pfam" id="PF00009">
    <property type="entry name" value="GTP_EFTU"/>
    <property type="match status" value="1"/>
</dbReference>
<evidence type="ECO:0000256" key="2">
    <source>
        <dbReference type="ARBA" id="ARBA00022490"/>
    </source>
</evidence>
<dbReference type="GO" id="GO:0005829">
    <property type="term" value="C:cytosol"/>
    <property type="evidence" value="ECO:0007669"/>
    <property type="project" value="TreeGrafter"/>
</dbReference>
<dbReference type="PANTHER" id="PTHR42908:SF35">
    <property type="entry name" value="ELONGATION FACTOR 2"/>
    <property type="match status" value="1"/>
</dbReference>
<evidence type="ECO:0000256" key="3">
    <source>
        <dbReference type="ARBA" id="ARBA00024731"/>
    </source>
</evidence>
<evidence type="ECO:0000259" key="4">
    <source>
        <dbReference type="Pfam" id="PF00009"/>
    </source>
</evidence>
<reference evidence="5 6" key="1">
    <citation type="submission" date="2016-07" db="EMBL/GenBank/DDBJ databases">
        <title>Pervasive Adenine N6-methylation of Active Genes in Fungi.</title>
        <authorList>
            <consortium name="DOE Joint Genome Institute"/>
            <person name="Mondo S.J."/>
            <person name="Dannebaum R.O."/>
            <person name="Kuo R.C."/>
            <person name="Labutti K."/>
            <person name="Haridas S."/>
            <person name="Kuo A."/>
            <person name="Salamov A."/>
            <person name="Ahrendt S.R."/>
            <person name="Lipzen A."/>
            <person name="Sullivan W."/>
            <person name="Andreopoulos W.B."/>
            <person name="Clum A."/>
            <person name="Lindquist E."/>
            <person name="Daum C."/>
            <person name="Ramamoorthy G.K."/>
            <person name="Gryganskyi A."/>
            <person name="Culley D."/>
            <person name="Magnuson J.K."/>
            <person name="James T.Y."/>
            <person name="O'Malley M.A."/>
            <person name="Stajich J.E."/>
            <person name="Spatafora J.W."/>
            <person name="Visel A."/>
            <person name="Grigoriev I.V."/>
        </authorList>
    </citation>
    <scope>NUCLEOTIDE SEQUENCE [LARGE SCALE GENOMIC DNA]</scope>
    <source>
        <strain evidence="5 6">NRRL 3116</strain>
    </source>
</reference>
<dbReference type="PANTHER" id="PTHR42908">
    <property type="entry name" value="TRANSLATION ELONGATION FACTOR-RELATED"/>
    <property type="match status" value="1"/>
</dbReference>
<organism evidence="5 6">
    <name type="scientific">Lobosporangium transversale</name>
    <dbReference type="NCBI Taxonomy" id="64571"/>
    <lineage>
        <taxon>Eukaryota</taxon>
        <taxon>Fungi</taxon>
        <taxon>Fungi incertae sedis</taxon>
        <taxon>Mucoromycota</taxon>
        <taxon>Mortierellomycotina</taxon>
        <taxon>Mortierellomycetes</taxon>
        <taxon>Mortierellales</taxon>
        <taxon>Mortierellaceae</taxon>
        <taxon>Lobosporangium</taxon>
    </lineage>
</organism>
<name>A0A1Y2G834_9FUNG</name>